<accession>A0A7Y8Y3X6</accession>
<gene>
    <name evidence="4" type="ORF">HZF10_14245</name>
</gene>
<dbReference type="Gene3D" id="2.40.160.20">
    <property type="match status" value="1"/>
</dbReference>
<feature type="chain" id="PRO_5031073694" evidence="2">
    <location>
        <begin position="20"/>
        <end position="200"/>
    </location>
</feature>
<dbReference type="AlphaFoldDB" id="A0A7Y8Y3X6"/>
<dbReference type="Pfam" id="PF13505">
    <property type="entry name" value="OMP_b-brl"/>
    <property type="match status" value="1"/>
</dbReference>
<dbReference type="InterPro" id="IPR027385">
    <property type="entry name" value="Beta-barrel_OMP"/>
</dbReference>
<dbReference type="RefSeq" id="WP_176006892.1">
    <property type="nucleotide sequence ID" value="NZ_JABWMI010000015.1"/>
</dbReference>
<dbReference type="SUPFAM" id="SSF56925">
    <property type="entry name" value="OMPA-like"/>
    <property type="match status" value="1"/>
</dbReference>
<feature type="signal peptide" evidence="2">
    <location>
        <begin position="1"/>
        <end position="19"/>
    </location>
</feature>
<name>A0A7Y8Y3X6_9FLAO</name>
<dbReference type="EMBL" id="JACBJI010000006">
    <property type="protein sequence ID" value="NYA72086.1"/>
    <property type="molecule type" value="Genomic_DNA"/>
</dbReference>
<reference evidence="4 5" key="1">
    <citation type="submission" date="2020-07" db="EMBL/GenBank/DDBJ databases">
        <authorList>
            <person name="Sun Q."/>
        </authorList>
    </citation>
    <scope>NUCLEOTIDE SEQUENCE [LARGE SCALE GENOMIC DNA]</scope>
    <source>
        <strain evidence="4 5">MAH-1</strain>
    </source>
</reference>
<proteinExistence type="predicted"/>
<evidence type="ECO:0000313" key="4">
    <source>
        <dbReference type="EMBL" id="NYA72086.1"/>
    </source>
</evidence>
<comment type="caution">
    <text evidence="4">The sequence shown here is derived from an EMBL/GenBank/DDBJ whole genome shotgun (WGS) entry which is preliminary data.</text>
</comment>
<sequence>MKKVLLSVAALFAFGIASAQDKETTGGKGFSNGDVFMTGAIGISSEKQDEVKSTSFEIAPSAGMFVSDNIAVGLRLGFQSTKNEAPATEDEKITSFMVGAFGRYYTTPKNDFSFFAELGAYYMTNKVEQDPAPEFKTNTFGIALTPNISYFVSEHFALEAGFGALSYTNEKPDVDDAEAKNTFKLGLDLTQINFGLTYKF</sequence>
<dbReference type="Proteomes" id="UP000535020">
    <property type="component" value="Unassembled WGS sequence"/>
</dbReference>
<dbReference type="InterPro" id="IPR011250">
    <property type="entry name" value="OMP/PagP_B-barrel"/>
</dbReference>
<evidence type="ECO:0000256" key="1">
    <source>
        <dbReference type="ARBA" id="ARBA00022729"/>
    </source>
</evidence>
<organism evidence="4 5">
    <name type="scientific">Flavobacterium agri</name>
    <dbReference type="NCBI Taxonomy" id="2743471"/>
    <lineage>
        <taxon>Bacteria</taxon>
        <taxon>Pseudomonadati</taxon>
        <taxon>Bacteroidota</taxon>
        <taxon>Flavobacteriia</taxon>
        <taxon>Flavobacteriales</taxon>
        <taxon>Flavobacteriaceae</taxon>
        <taxon>Flavobacterium</taxon>
    </lineage>
</organism>
<evidence type="ECO:0000256" key="2">
    <source>
        <dbReference type="SAM" id="SignalP"/>
    </source>
</evidence>
<protein>
    <submittedName>
        <fullName evidence="4">Porin family protein</fullName>
    </submittedName>
</protein>
<evidence type="ECO:0000313" key="5">
    <source>
        <dbReference type="Proteomes" id="UP000535020"/>
    </source>
</evidence>
<feature type="domain" description="Outer membrane protein beta-barrel" evidence="3">
    <location>
        <begin position="8"/>
        <end position="200"/>
    </location>
</feature>
<keyword evidence="5" id="KW-1185">Reference proteome</keyword>
<keyword evidence="1 2" id="KW-0732">Signal</keyword>
<evidence type="ECO:0000259" key="3">
    <source>
        <dbReference type="Pfam" id="PF13505"/>
    </source>
</evidence>